<sequence>MSFPKLIYSIAVLVIIAWVLSMVFRLAAWLINGLLYVAVLVVVIGLIAQFISQKKQRK</sequence>
<feature type="transmembrane region" description="Helical" evidence="1">
    <location>
        <begin position="7"/>
        <end position="28"/>
    </location>
</feature>
<name>A0A8F1SAV5_9BACT</name>
<keyword evidence="1" id="KW-0812">Transmembrane</keyword>
<dbReference type="EMBL" id="CP076459">
    <property type="protein sequence ID" value="QWQ31364.1"/>
    <property type="molecule type" value="Genomic_DNA"/>
</dbReference>
<feature type="transmembrane region" description="Helical" evidence="1">
    <location>
        <begin position="34"/>
        <end position="52"/>
    </location>
</feature>
<reference evidence="2" key="1">
    <citation type="submission" date="2021-06" db="EMBL/GenBank/DDBJ databases">
        <title>An adapted protocol for Saccharibacteria cultivation: two new species join this phylum of Candidate Phyla Radiations.</title>
        <authorList>
            <person name="Ibrahim A."/>
            <person name="Maatouk M."/>
            <person name="Raoult D."/>
            <person name="Bittar F."/>
        </authorList>
    </citation>
    <scope>NUCLEOTIDE SEQUENCE</scope>
    <source>
        <strain evidence="2">IHU2</strain>
    </source>
</reference>
<dbReference type="AlphaFoldDB" id="A0A8F1SAV5"/>
<proteinExistence type="predicted"/>
<protein>
    <recommendedName>
        <fullName evidence="4">Lmo0937 family membrane protein</fullName>
    </recommendedName>
</protein>
<accession>A0A8F1SAV5</accession>
<organism evidence="2 3">
    <name type="scientific">Candidatus Minimicrobia vallesae</name>
    <dbReference type="NCBI Taxonomy" id="2841264"/>
    <lineage>
        <taxon>Bacteria</taxon>
        <taxon>Candidatus Saccharimonadota</taxon>
        <taxon>Candidatus Saccharimonadota incertae sedis</taxon>
        <taxon>Candidatus Minimicrobia</taxon>
    </lineage>
</organism>
<dbReference type="KEGG" id="mvl:KOY49_04345"/>
<evidence type="ECO:0000313" key="2">
    <source>
        <dbReference type="EMBL" id="QWQ31364.1"/>
    </source>
</evidence>
<evidence type="ECO:0008006" key="4">
    <source>
        <dbReference type="Google" id="ProtNLM"/>
    </source>
</evidence>
<gene>
    <name evidence="2" type="ORF">KOY49_04345</name>
</gene>
<evidence type="ECO:0000313" key="3">
    <source>
        <dbReference type="Proteomes" id="UP000677117"/>
    </source>
</evidence>
<dbReference type="RefSeq" id="WP_158386502.1">
    <property type="nucleotide sequence ID" value="NZ_CP076459.1"/>
</dbReference>
<dbReference type="Proteomes" id="UP000677117">
    <property type="component" value="Chromosome"/>
</dbReference>
<evidence type="ECO:0000256" key="1">
    <source>
        <dbReference type="SAM" id="Phobius"/>
    </source>
</evidence>
<keyword evidence="3" id="KW-1185">Reference proteome</keyword>
<keyword evidence="1" id="KW-0472">Membrane</keyword>
<keyword evidence="1" id="KW-1133">Transmembrane helix</keyword>